<dbReference type="Gene3D" id="3.40.50.2300">
    <property type="match status" value="2"/>
</dbReference>
<keyword evidence="4" id="KW-1185">Reference proteome</keyword>
<dbReference type="SUPFAM" id="SSF53822">
    <property type="entry name" value="Periplasmic binding protein-like I"/>
    <property type="match status" value="1"/>
</dbReference>
<accession>A0AAP3E6J9</accession>
<dbReference type="CDD" id="cd06346">
    <property type="entry name" value="PBP1_ABC_ligand_binding-like"/>
    <property type="match status" value="1"/>
</dbReference>
<dbReference type="PANTHER" id="PTHR30483">
    <property type="entry name" value="LEUCINE-SPECIFIC-BINDING PROTEIN"/>
    <property type="match status" value="1"/>
</dbReference>
<protein>
    <submittedName>
        <fullName evidence="3">ABC transporter substrate-binding protein</fullName>
    </submittedName>
</protein>
<dbReference type="Pfam" id="PF13458">
    <property type="entry name" value="Peripla_BP_6"/>
    <property type="match status" value="1"/>
</dbReference>
<dbReference type="InterPro" id="IPR051010">
    <property type="entry name" value="BCAA_transport"/>
</dbReference>
<organism evidence="3 4">
    <name type="scientific">Natronosalvus hydrolyticus</name>
    <dbReference type="NCBI Taxonomy" id="2979988"/>
    <lineage>
        <taxon>Archaea</taxon>
        <taxon>Methanobacteriati</taxon>
        <taxon>Methanobacteriota</taxon>
        <taxon>Stenosarchaea group</taxon>
        <taxon>Halobacteria</taxon>
        <taxon>Halobacteriales</taxon>
        <taxon>Natrialbaceae</taxon>
        <taxon>Natronosalvus</taxon>
    </lineage>
</organism>
<dbReference type="EMBL" id="JAOPJZ010000005">
    <property type="protein sequence ID" value="MCU4752050.1"/>
    <property type="molecule type" value="Genomic_DNA"/>
</dbReference>
<dbReference type="InterPro" id="IPR028082">
    <property type="entry name" value="Peripla_BP_I"/>
</dbReference>
<dbReference type="RefSeq" id="WP_342808394.1">
    <property type="nucleotide sequence ID" value="NZ_JAOPJZ010000005.1"/>
</dbReference>
<dbReference type="PANTHER" id="PTHR30483:SF6">
    <property type="entry name" value="PERIPLASMIC BINDING PROTEIN OF ABC TRANSPORTER FOR NATURAL AMINO ACIDS"/>
    <property type="match status" value="1"/>
</dbReference>
<dbReference type="InterPro" id="IPR028081">
    <property type="entry name" value="Leu-bd"/>
</dbReference>
<evidence type="ECO:0000259" key="2">
    <source>
        <dbReference type="Pfam" id="PF13458"/>
    </source>
</evidence>
<dbReference type="Proteomes" id="UP001321047">
    <property type="component" value="Unassembled WGS sequence"/>
</dbReference>
<name>A0AAP3E6J9_9EURY</name>
<feature type="domain" description="Leucine-binding protein" evidence="2">
    <location>
        <begin position="38"/>
        <end position="345"/>
    </location>
</feature>
<keyword evidence="1" id="KW-0732">Signal</keyword>
<evidence type="ECO:0000313" key="4">
    <source>
        <dbReference type="Proteomes" id="UP001321047"/>
    </source>
</evidence>
<reference evidence="3 4" key="1">
    <citation type="submission" date="2022-09" db="EMBL/GenBank/DDBJ databases">
        <title>Enrichment on poylsaccharides allowed isolation of novel metabolic and taxonomic groups of Haloarchaea.</title>
        <authorList>
            <person name="Sorokin D.Y."/>
            <person name="Elcheninov A.G."/>
            <person name="Khizhniak T.V."/>
            <person name="Kolganova T.V."/>
            <person name="Kublanov I.V."/>
        </authorList>
    </citation>
    <scope>NUCLEOTIDE SEQUENCE [LARGE SCALE GENOMIC DNA]</scope>
    <source>
        <strain evidence="3 4">AArc-curdl1</strain>
    </source>
</reference>
<gene>
    <name evidence="3" type="ORF">OB919_08640</name>
</gene>
<proteinExistence type="predicted"/>
<comment type="caution">
    <text evidence="3">The sequence shown here is derived from an EMBL/GenBank/DDBJ whole genome shotgun (WGS) entry which is preliminary data.</text>
</comment>
<evidence type="ECO:0000256" key="1">
    <source>
        <dbReference type="ARBA" id="ARBA00022729"/>
    </source>
</evidence>
<evidence type="ECO:0000313" key="3">
    <source>
        <dbReference type="EMBL" id="MCU4752050.1"/>
    </source>
</evidence>
<dbReference type="AlphaFoldDB" id="A0AAP3E6J9"/>
<dbReference type="PROSITE" id="PS51257">
    <property type="entry name" value="PROKAR_LIPOPROTEIN"/>
    <property type="match status" value="1"/>
</dbReference>
<sequence length="413" mass="43230">MVRKFNRRQVLTTVGGASVVGLAGCLGDIGGGGDGGEITYGVLMPETGDLGSLGVSIRDGALLVESQLADETDFEFDVQTGDTETDPEAGISAAQNLVDAGVPAVVGPAASNVNLQVTRQIFIPNQVVGISPSSTAPAVTDLDDDGYIFRTAPSDALQGPVMAEVIMDNLDASTTGTLYLNDDYGQALEESYVAAFEDNGGEVTDRVSFEPEQASYASQLGSALDADPDVLMVVGFPQSGITLFRDYYDNYADDWDGNVIVPDGLIDGTLPDEVGNPMNDVWGTAPSAAGPGADRFAELYEEEFDSEPAVFNSHAYDAAAVISLASVAAGDDPSGTDIRDNIREVANPGGETVDATNLAEGLEMVADGDEVNYQGASSGVDFDDNGDMQAVSYDVLRYQDGEIETQETVDFEN</sequence>